<dbReference type="OrthoDB" id="1912373at2759"/>
<dbReference type="PANTHER" id="PTHR47087:SF1">
    <property type="entry name" value="METHIONINE S-METHYLTRANSFERASE"/>
    <property type="match status" value="1"/>
</dbReference>
<organism evidence="1 2">
    <name type="scientific">Kingdonia uniflora</name>
    <dbReference type="NCBI Taxonomy" id="39325"/>
    <lineage>
        <taxon>Eukaryota</taxon>
        <taxon>Viridiplantae</taxon>
        <taxon>Streptophyta</taxon>
        <taxon>Embryophyta</taxon>
        <taxon>Tracheophyta</taxon>
        <taxon>Spermatophyta</taxon>
        <taxon>Magnoliopsida</taxon>
        <taxon>Ranunculales</taxon>
        <taxon>Circaeasteraceae</taxon>
        <taxon>Kingdonia</taxon>
    </lineage>
</organism>
<evidence type="ECO:0000313" key="1">
    <source>
        <dbReference type="EMBL" id="KAF6148304.1"/>
    </source>
</evidence>
<gene>
    <name evidence="1" type="ORF">GIB67_025523</name>
</gene>
<evidence type="ECO:0000313" key="2">
    <source>
        <dbReference type="Proteomes" id="UP000541444"/>
    </source>
</evidence>
<keyword evidence="2" id="KW-1185">Reference proteome</keyword>
<reference evidence="1 2" key="1">
    <citation type="journal article" date="2020" name="IScience">
        <title>Genome Sequencing of the Endangered Kingdonia uniflora (Circaeasteraceae, Ranunculales) Reveals Potential Mechanisms of Evolutionary Specialization.</title>
        <authorList>
            <person name="Sun Y."/>
            <person name="Deng T."/>
            <person name="Zhang A."/>
            <person name="Moore M.J."/>
            <person name="Landis J.B."/>
            <person name="Lin N."/>
            <person name="Zhang H."/>
            <person name="Zhang X."/>
            <person name="Huang J."/>
            <person name="Zhang X."/>
            <person name="Sun H."/>
            <person name="Wang H."/>
        </authorList>
    </citation>
    <scope>NUCLEOTIDE SEQUENCE [LARGE SCALE GENOMIC DNA]</scope>
    <source>
        <strain evidence="1">TB1705</strain>
        <tissue evidence="1">Leaf</tissue>
    </source>
</reference>
<dbReference type="AlphaFoldDB" id="A0A7J7M0H2"/>
<dbReference type="PANTHER" id="PTHR47087">
    <property type="entry name" value="METHIONINE S-METHYLTRANSFERASE"/>
    <property type="match status" value="1"/>
</dbReference>
<accession>A0A7J7M0H2</accession>
<protein>
    <submittedName>
        <fullName evidence="1">Uncharacterized protein</fullName>
    </submittedName>
</protein>
<comment type="caution">
    <text evidence="1">The sequence shown here is derived from an EMBL/GenBank/DDBJ whole genome shotgun (WGS) entry which is preliminary data.</text>
</comment>
<name>A0A7J7M0H2_9MAGN</name>
<sequence length="159" mass="17998">MLTIIEAPRQSDLMIELIKKLNPQVMVTGMAHFGAVTSSTFQHLLNITRDIGSHLFLDVSEHFELSSLPGLNGVWKYQAGNTLPPHTVIVCGLVKNQVYSELDVAFNISEEETIFKALFKIVELLEGNTALFCQYYYGYLFHELLAFQLADRHPPAQRE</sequence>
<dbReference type="EMBL" id="JACGCM010001848">
    <property type="protein sequence ID" value="KAF6148304.1"/>
    <property type="molecule type" value="Genomic_DNA"/>
</dbReference>
<dbReference type="Proteomes" id="UP000541444">
    <property type="component" value="Unassembled WGS sequence"/>
</dbReference>
<proteinExistence type="predicted"/>